<protein>
    <submittedName>
        <fullName evidence="7">Unannotated protein</fullName>
    </submittedName>
</protein>
<dbReference type="GO" id="GO:0046820">
    <property type="term" value="F:4-amino-4-deoxychorismate synthase activity"/>
    <property type="evidence" value="ECO:0007669"/>
    <property type="project" value="TreeGrafter"/>
</dbReference>
<gene>
    <name evidence="4" type="ORF">UFOPK2648_00726</name>
    <name evidence="5" type="ORF">UFOPK3037_00598</name>
    <name evidence="2" type="ORF">UFOPK3406_00493</name>
    <name evidence="3" type="ORF">UFOPK3925_01123</name>
    <name evidence="6" type="ORF">UFOPK4097_00804</name>
    <name evidence="7" type="ORF">UFOPK4301_00519</name>
</gene>
<evidence type="ECO:0000313" key="3">
    <source>
        <dbReference type="EMBL" id="CAB4342423.1"/>
    </source>
</evidence>
<dbReference type="Gene3D" id="3.60.120.10">
    <property type="entry name" value="Anthranilate synthase"/>
    <property type="match status" value="1"/>
</dbReference>
<evidence type="ECO:0000313" key="5">
    <source>
        <dbReference type="EMBL" id="CAB4800400.1"/>
    </source>
</evidence>
<dbReference type="EMBL" id="CAEZYC010000033">
    <property type="protein sequence ID" value="CAB4708148.1"/>
    <property type="molecule type" value="Genomic_DNA"/>
</dbReference>
<dbReference type="EMBL" id="CAFBQG010000046">
    <property type="protein sequence ID" value="CAB5047334.1"/>
    <property type="molecule type" value="Genomic_DNA"/>
</dbReference>
<dbReference type="AlphaFoldDB" id="A0A6J7T0Q4"/>
<proteinExistence type="predicted"/>
<dbReference type="PANTHER" id="PTHR11236:SF50">
    <property type="entry name" value="AMINODEOXYCHORISMATE SYNTHASE COMPONENT 1"/>
    <property type="match status" value="1"/>
</dbReference>
<dbReference type="InterPro" id="IPR019999">
    <property type="entry name" value="Anth_synth_I-like"/>
</dbReference>
<dbReference type="Pfam" id="PF00425">
    <property type="entry name" value="Chorismate_bind"/>
    <property type="match status" value="1"/>
</dbReference>
<dbReference type="EMBL" id="CAFBPK010000011">
    <property type="protein sequence ID" value="CAB5018925.1"/>
    <property type="molecule type" value="Genomic_DNA"/>
</dbReference>
<accession>A0A6J7T0Q4</accession>
<sequence>MTQDQAVAIFGDCLATDFCEATSDIRRLDQGGWWAVTHTFEGEFQAFRFAQVEAVDHKKLYELGFHETGAQPNGIPVSSWTSSMSQQTYREAVETIRQDIARGWVYQANLCRVLSAPLQTNLNVVGLWQLLREYNPAPYLSALQVPASLSGLASDVRIVSASPELFLSRHGQKLRSSPIKGTARVASELLEKDNAENIMIVDLVRNDLGQVCEPGSVAVVDLLRLEEHPGLVHLVSDIEGLLPDARSWTEIFKALAPPGSVSGAPKSSALEVIARLETATRDIYCGAFGWVDADKQTAQLAVGIRTFWQDSQLGDVVINFGTGAGITWGSDPQGEWDETELKASRLIRIAAMSDETHVG</sequence>
<organism evidence="7">
    <name type="scientific">freshwater metagenome</name>
    <dbReference type="NCBI Taxonomy" id="449393"/>
    <lineage>
        <taxon>unclassified sequences</taxon>
        <taxon>metagenomes</taxon>
        <taxon>ecological metagenomes</taxon>
    </lineage>
</organism>
<dbReference type="PRINTS" id="PR00095">
    <property type="entry name" value="ANTSNTHASEI"/>
</dbReference>
<dbReference type="EMBL" id="CAESAI010000007">
    <property type="protein sequence ID" value="CAB4334689.1"/>
    <property type="molecule type" value="Genomic_DNA"/>
</dbReference>
<evidence type="ECO:0000259" key="1">
    <source>
        <dbReference type="Pfam" id="PF00425"/>
    </source>
</evidence>
<evidence type="ECO:0000313" key="6">
    <source>
        <dbReference type="EMBL" id="CAB5018925.1"/>
    </source>
</evidence>
<evidence type="ECO:0000313" key="4">
    <source>
        <dbReference type="EMBL" id="CAB4708148.1"/>
    </source>
</evidence>
<dbReference type="EMBL" id="CAESAD010000008">
    <property type="protein sequence ID" value="CAB4342423.1"/>
    <property type="molecule type" value="Genomic_DNA"/>
</dbReference>
<dbReference type="SUPFAM" id="SSF56322">
    <property type="entry name" value="ADC synthase"/>
    <property type="match status" value="1"/>
</dbReference>
<reference evidence="7" key="1">
    <citation type="submission" date="2020-05" db="EMBL/GenBank/DDBJ databases">
        <authorList>
            <person name="Chiriac C."/>
            <person name="Salcher M."/>
            <person name="Ghai R."/>
            <person name="Kavagutti S V."/>
        </authorList>
    </citation>
    <scope>NUCLEOTIDE SEQUENCE</scope>
</reference>
<name>A0A6J7T0Q4_9ZZZZ</name>
<dbReference type="GO" id="GO:0000162">
    <property type="term" value="P:L-tryptophan biosynthetic process"/>
    <property type="evidence" value="ECO:0007669"/>
    <property type="project" value="TreeGrafter"/>
</dbReference>
<evidence type="ECO:0000313" key="2">
    <source>
        <dbReference type="EMBL" id="CAB4334689.1"/>
    </source>
</evidence>
<dbReference type="EMBL" id="CAFAAO010000006">
    <property type="protein sequence ID" value="CAB4800400.1"/>
    <property type="molecule type" value="Genomic_DNA"/>
</dbReference>
<dbReference type="PANTHER" id="PTHR11236">
    <property type="entry name" value="AMINOBENZOATE/ANTHRANILATE SYNTHASE"/>
    <property type="match status" value="1"/>
</dbReference>
<dbReference type="InterPro" id="IPR015890">
    <property type="entry name" value="Chorismate_C"/>
</dbReference>
<dbReference type="InterPro" id="IPR005801">
    <property type="entry name" value="ADC_synthase"/>
</dbReference>
<feature type="domain" description="Chorismate-utilising enzyme C-terminal" evidence="1">
    <location>
        <begin position="86"/>
        <end position="342"/>
    </location>
</feature>
<evidence type="ECO:0000313" key="7">
    <source>
        <dbReference type="EMBL" id="CAB5047334.1"/>
    </source>
</evidence>